<feature type="signal peptide" evidence="1">
    <location>
        <begin position="1"/>
        <end position="28"/>
    </location>
</feature>
<comment type="caution">
    <text evidence="2">The sequence shown here is derived from an EMBL/GenBank/DDBJ whole genome shotgun (WGS) entry which is preliminary data.</text>
</comment>
<keyword evidence="3" id="KW-1185">Reference proteome</keyword>
<dbReference type="AlphaFoldDB" id="A0AA42IYA1"/>
<accession>A0AA42IYA1</accession>
<sequence>MKIISFKHYLCSLICLICIGSLSLTLFASSTSTIDMQLTSSISDLKDIENQVVNSAKTIYINKLNNKANDANQSSLDLYSQKVTQIRSNLAQLNNDTTLNKAQKTKTSTLIATASYMLFLIGNLGDYIHSTDPMEQFDLLSTHFQVLSLITQIFSYIE</sequence>
<dbReference type="Proteomes" id="UP001169242">
    <property type="component" value="Unassembled WGS sequence"/>
</dbReference>
<feature type="chain" id="PRO_5041303695" evidence="1">
    <location>
        <begin position="29"/>
        <end position="158"/>
    </location>
</feature>
<reference evidence="2" key="1">
    <citation type="journal article" date="2023" name="Int. J. Syst. Evol. Microbiol.">
        <title>&lt;i&gt;Holtiella tumoricola&lt;/i&gt; gen. nov. sp. nov., isolated from a human clinical sample.</title>
        <authorList>
            <person name="Allen-Vercoe E."/>
            <person name="Daigneault M.C."/>
            <person name="Vancuren S.J."/>
            <person name="Cochrane K."/>
            <person name="O'Neal L.L."/>
            <person name="Sankaranarayanan K."/>
            <person name="Lawson P.A."/>
        </authorList>
    </citation>
    <scope>NUCLEOTIDE SEQUENCE</scope>
    <source>
        <strain evidence="2">CC70A</strain>
    </source>
</reference>
<protein>
    <submittedName>
        <fullName evidence="2">Uncharacterized protein</fullName>
    </submittedName>
</protein>
<evidence type="ECO:0000313" key="2">
    <source>
        <dbReference type="EMBL" id="MDA3729918.1"/>
    </source>
</evidence>
<evidence type="ECO:0000256" key="1">
    <source>
        <dbReference type="SAM" id="SignalP"/>
    </source>
</evidence>
<dbReference type="EMBL" id="JAQIFT010000003">
    <property type="protein sequence ID" value="MDA3729918.1"/>
    <property type="molecule type" value="Genomic_DNA"/>
</dbReference>
<evidence type="ECO:0000313" key="3">
    <source>
        <dbReference type="Proteomes" id="UP001169242"/>
    </source>
</evidence>
<name>A0AA42IYA1_9FIRM</name>
<dbReference type="RefSeq" id="WP_053983705.1">
    <property type="nucleotide sequence ID" value="NZ_JAQIFT010000003.1"/>
</dbReference>
<organism evidence="2 3">
    <name type="scientific">Holtiella tumoricola</name>
    <dbReference type="NCBI Taxonomy" id="3018743"/>
    <lineage>
        <taxon>Bacteria</taxon>
        <taxon>Bacillati</taxon>
        <taxon>Bacillota</taxon>
        <taxon>Clostridia</taxon>
        <taxon>Lachnospirales</taxon>
        <taxon>Cellulosilyticaceae</taxon>
        <taxon>Holtiella</taxon>
    </lineage>
</organism>
<proteinExistence type="predicted"/>
<gene>
    <name evidence="2" type="ORF">PBV87_00125</name>
</gene>
<keyword evidence="1" id="KW-0732">Signal</keyword>